<dbReference type="OrthoDB" id="5148996at2"/>
<evidence type="ECO:0000313" key="3">
    <source>
        <dbReference type="Proteomes" id="UP000027059"/>
    </source>
</evidence>
<evidence type="ECO:0000259" key="1">
    <source>
        <dbReference type="Pfam" id="PF13529"/>
    </source>
</evidence>
<dbReference type="InterPro" id="IPR038765">
    <property type="entry name" value="Papain-like_cys_pep_sf"/>
</dbReference>
<keyword evidence="3" id="KW-1185">Reference proteome</keyword>
<proteinExistence type="predicted"/>
<reference evidence="3" key="1">
    <citation type="submission" date="2014-02" db="EMBL/GenBank/DDBJ databases">
        <title>Complete genome sequence and comparative genomic analysis of the nitrogen-fixing bacterium Leptospirillum ferriphilum YSK.</title>
        <authorList>
            <person name="Guo X."/>
            <person name="Yin H."/>
            <person name="Liang Y."/>
            <person name="Hu Q."/>
            <person name="Ma L."/>
            <person name="Xiao Y."/>
            <person name="Zhang X."/>
            <person name="Qiu G."/>
            <person name="Liu X."/>
        </authorList>
    </citation>
    <scope>NUCLEOTIDE SEQUENCE [LARGE SCALE GENOMIC DNA]</scope>
    <source>
        <strain evidence="3">YSK</strain>
    </source>
</reference>
<feature type="domain" description="Peptidase C39-like" evidence="1">
    <location>
        <begin position="60"/>
        <end position="183"/>
    </location>
</feature>
<dbReference type="SUPFAM" id="SSF54001">
    <property type="entry name" value="Cysteine proteinases"/>
    <property type="match status" value="1"/>
</dbReference>
<dbReference type="KEGG" id="lfp:Y981_06795"/>
<dbReference type="HOGENOM" id="CLU_1341797_0_0_0"/>
<dbReference type="Pfam" id="PF13529">
    <property type="entry name" value="Peptidase_C39_2"/>
    <property type="match status" value="1"/>
</dbReference>
<organism evidence="2 3">
    <name type="scientific">Leptospirillum ferriphilum YSK</name>
    <dbReference type="NCBI Taxonomy" id="1441628"/>
    <lineage>
        <taxon>Bacteria</taxon>
        <taxon>Pseudomonadati</taxon>
        <taxon>Nitrospirota</taxon>
        <taxon>Nitrospiria</taxon>
        <taxon>Nitrospirales</taxon>
        <taxon>Nitrospiraceae</taxon>
        <taxon>Leptospirillum</taxon>
    </lineage>
</organism>
<dbReference type="Proteomes" id="UP000027059">
    <property type="component" value="Chromosome"/>
</dbReference>
<dbReference type="RefSeq" id="WP_023525414.1">
    <property type="nucleotide sequence ID" value="NZ_CP007243.1"/>
</dbReference>
<dbReference type="Gene3D" id="3.90.70.10">
    <property type="entry name" value="Cysteine proteinases"/>
    <property type="match status" value="1"/>
</dbReference>
<protein>
    <recommendedName>
        <fullName evidence="1">Peptidase C39-like domain-containing protein</fullName>
    </recommendedName>
</protein>
<dbReference type="AlphaFoldDB" id="A0A059Y2F6"/>
<name>A0A059Y2F6_9BACT</name>
<sequence>MKSQRQKILPCIVLTLLLWMGWGEQASFADWTLVGPKTYIVGIPPRYVHAWAHPRRIGRQKESNWCWAASVAMVLNFAHVPVTQEQIVKRMFGSDVNRPANMLQIMQAIDGWRSRFQGKVVVVKAFLEPSSEQILHDLYLNYPVILALKVGDKIGHAVVVTAAKFTEVNGGKQVDYFLVRDPWPNNPSEARLEPPLFKDIVGAIGVRISLRKE</sequence>
<evidence type="ECO:0000313" key="2">
    <source>
        <dbReference type="EMBL" id="AIA31736.1"/>
    </source>
</evidence>
<reference evidence="2 3" key="2">
    <citation type="journal article" date="2015" name="Biomed. Res. Int.">
        <title>Effects of Arsenite Resistance on the Growth and Functional Gene Expression of Leptospirillum ferriphilum and Acidithiobacillus thiooxidans in Pure Culture and Coculture.</title>
        <authorList>
            <person name="Jiang H."/>
            <person name="Liang Y."/>
            <person name="Yin H."/>
            <person name="Xiao Y."/>
            <person name="Guo X."/>
            <person name="Xu Y."/>
            <person name="Hu Q."/>
            <person name="Liu H."/>
            <person name="Liu X."/>
        </authorList>
    </citation>
    <scope>NUCLEOTIDE SEQUENCE [LARGE SCALE GENOMIC DNA]</scope>
    <source>
        <strain evidence="2 3">YSK</strain>
    </source>
</reference>
<dbReference type="InterPro" id="IPR039564">
    <property type="entry name" value="Peptidase_C39-like"/>
</dbReference>
<accession>A0A059Y2F6</accession>
<gene>
    <name evidence="2" type="ORF">Y981_06795</name>
</gene>
<dbReference type="EMBL" id="CP007243">
    <property type="protein sequence ID" value="AIA31736.1"/>
    <property type="molecule type" value="Genomic_DNA"/>
</dbReference>